<dbReference type="Pfam" id="PF01364">
    <property type="entry name" value="Peptidase_C25"/>
    <property type="match status" value="1"/>
</dbReference>
<feature type="signal peptide" evidence="1">
    <location>
        <begin position="1"/>
        <end position="20"/>
    </location>
</feature>
<sequence length="1090" mass="121918">MHKCVHTILLLLCSCFPLQAQRLFGNEWINYQQQYFRIPIAVTGFYQITAQQMQSAGLPVQDIPANAYQVFRDGKEIAIEVSGPETAPLVENGYIRFFGQKNDGKRDTSLYVSAEAMPHSYYSLYSDTTTYFLTWKTDETTGSRIAKSQTRITSDTIAFHRAETLQLYHSHYLPGRFYPEGTHFDGTAISEYDFGEGWTGPEIKEHVTHEISVPTENPTDNPEIELELMLAGWTSGQHLFGIYLNQNNKQPKKLSDVKFENYDSHEVNLSIERSDLDHDKTLRISIVPVGAGGHISVSYVKLNYLENSRFKAGEDQRVFHFDTKNKNWKCAGAEQATFYDCTNPDQIKQLFTQNDLIVINAASNVIGVKEYLSAPPISKIKVQKIDLDLVDYVIITHPFMRIPVEGTDPVNAYADYRASAKGGSYKPLILDINTVFDQFNYGQRGPQGIKNAIAWLSSKGKLKFVLLIGKSIDPQKSRKLSNAAQIDMVPNAGWPGSDVALVMNVKSSSPGLTVPIGRISAVNSQQVWDYLHKVKSLEAQPVSAEWRKNIIHLSGGRSRQELTVFKGYVKGFEQKLAGSTLGAKVQMISKETDDPVEHIPLYKSVNQGAALVTLFGHSAPDVTDIDIGYASDEKNNYSNHPNYPAVIINGCAAGSIFYSDKTLSSDWLFSPGNGAVLFLAHTFNGVSSALKKYTDIFYEVLADSAFTSLPFGVIQQEAIRRNMERAPDIYDRATVQQMTLHGDPAIRIFPARLPDYTFDSTSVTLSSQLKSADSVLIRIIVRNNGRHLQQPCTLSIKRLTSENQLIYSHTFPLAAIAFADTILCYFPTQPSLSGKDRFEFYIDKDNLLQEENETNNMLVLQYDQIADSTYERDRIPPLVIVHIDGRQINDGEAVTPEALVKIQLFDVDAKNARADTFGILVWLKPICAGCVERRLFMSNAQLRDDGPGRFSLEVNLPKELPPGKYLLTVRARDEQGNFAPDYQIHFSISSEPRVISVSVDPNPSSHAFHFRISIDGKTAPENLDITISNAAGKPVHSILYKPHLGLNDLFWLPENLPPGIYIYKISTSEPSLSLSPESPGWESGRLLWFP</sequence>
<dbReference type="PROSITE" id="PS51257">
    <property type="entry name" value="PROKAR_LIPOPROTEIN"/>
    <property type="match status" value="1"/>
</dbReference>
<comment type="caution">
    <text evidence="3">The sequence shown here is derived from an EMBL/GenBank/DDBJ whole genome shotgun (WGS) entry which is preliminary data.</text>
</comment>
<organism evidence="3 4">
    <name type="scientific">Dyadobacter linearis</name>
    <dbReference type="NCBI Taxonomy" id="2823330"/>
    <lineage>
        <taxon>Bacteria</taxon>
        <taxon>Pseudomonadati</taxon>
        <taxon>Bacteroidota</taxon>
        <taxon>Cytophagia</taxon>
        <taxon>Cytophagales</taxon>
        <taxon>Spirosomataceae</taxon>
        <taxon>Dyadobacter</taxon>
    </lineage>
</organism>
<evidence type="ECO:0000313" key="3">
    <source>
        <dbReference type="EMBL" id="CAG5071475.1"/>
    </source>
</evidence>
<dbReference type="InterPro" id="IPR001769">
    <property type="entry name" value="Gingipain"/>
</dbReference>
<evidence type="ECO:0000313" key="4">
    <source>
        <dbReference type="Proteomes" id="UP000679725"/>
    </source>
</evidence>
<keyword evidence="4" id="KW-1185">Reference proteome</keyword>
<evidence type="ECO:0000256" key="1">
    <source>
        <dbReference type="SAM" id="SignalP"/>
    </source>
</evidence>
<dbReference type="CDD" id="cd02258">
    <property type="entry name" value="Peptidase_C25_N"/>
    <property type="match status" value="1"/>
</dbReference>
<feature type="domain" description="Gingipain" evidence="2">
    <location>
        <begin position="392"/>
        <end position="747"/>
    </location>
</feature>
<dbReference type="SUPFAM" id="SSF52129">
    <property type="entry name" value="Caspase-like"/>
    <property type="match status" value="1"/>
</dbReference>
<dbReference type="Gene3D" id="3.40.50.1460">
    <property type="match status" value="1"/>
</dbReference>
<keyword evidence="1" id="KW-0732">Signal</keyword>
<protein>
    <recommendedName>
        <fullName evidence="2">Gingipain domain-containing protein</fullName>
    </recommendedName>
</protein>
<dbReference type="RefSeq" id="WP_229254722.1">
    <property type="nucleotide sequence ID" value="NZ_CAJRAU010000005.1"/>
</dbReference>
<accession>A0ABM8UTQ3</accession>
<feature type="chain" id="PRO_5045114467" description="Gingipain domain-containing protein" evidence="1">
    <location>
        <begin position="21"/>
        <end position="1090"/>
    </location>
</feature>
<dbReference type="EMBL" id="CAJRAU010000005">
    <property type="protein sequence ID" value="CAG5071475.1"/>
    <property type="molecule type" value="Genomic_DNA"/>
</dbReference>
<dbReference type="InterPro" id="IPR029030">
    <property type="entry name" value="Caspase-like_dom_sf"/>
</dbReference>
<dbReference type="Gene3D" id="2.60.40.10">
    <property type="entry name" value="Immunoglobulins"/>
    <property type="match status" value="1"/>
</dbReference>
<reference evidence="3 4" key="1">
    <citation type="submission" date="2021-04" db="EMBL/GenBank/DDBJ databases">
        <authorList>
            <person name="Rodrigo-Torres L."/>
            <person name="Arahal R. D."/>
            <person name="Lucena T."/>
        </authorList>
    </citation>
    <scope>NUCLEOTIDE SEQUENCE [LARGE SCALE GENOMIC DNA]</scope>
    <source>
        <strain evidence="3 4">CECT 9623</strain>
    </source>
</reference>
<name>A0ABM8UTQ3_9BACT</name>
<gene>
    <name evidence="3" type="ORF">DYBT9623_03476</name>
</gene>
<dbReference type="InterPro" id="IPR013783">
    <property type="entry name" value="Ig-like_fold"/>
</dbReference>
<dbReference type="Proteomes" id="UP000679725">
    <property type="component" value="Unassembled WGS sequence"/>
</dbReference>
<proteinExistence type="predicted"/>
<evidence type="ECO:0000259" key="2">
    <source>
        <dbReference type="Pfam" id="PF01364"/>
    </source>
</evidence>